<comment type="caution">
    <text evidence="2">The sequence shown here is derived from an EMBL/GenBank/DDBJ whole genome shotgun (WGS) entry which is preliminary data.</text>
</comment>
<evidence type="ECO:0000313" key="2">
    <source>
        <dbReference type="EMBL" id="MCI47441.1"/>
    </source>
</evidence>
<dbReference type="AlphaFoldDB" id="A0A392SEX1"/>
<organism evidence="2 3">
    <name type="scientific">Trifolium medium</name>
    <dbReference type="NCBI Taxonomy" id="97028"/>
    <lineage>
        <taxon>Eukaryota</taxon>
        <taxon>Viridiplantae</taxon>
        <taxon>Streptophyta</taxon>
        <taxon>Embryophyta</taxon>
        <taxon>Tracheophyta</taxon>
        <taxon>Spermatophyta</taxon>
        <taxon>Magnoliopsida</taxon>
        <taxon>eudicotyledons</taxon>
        <taxon>Gunneridae</taxon>
        <taxon>Pentapetalae</taxon>
        <taxon>rosids</taxon>
        <taxon>fabids</taxon>
        <taxon>Fabales</taxon>
        <taxon>Fabaceae</taxon>
        <taxon>Papilionoideae</taxon>
        <taxon>50 kb inversion clade</taxon>
        <taxon>NPAAA clade</taxon>
        <taxon>Hologalegina</taxon>
        <taxon>IRL clade</taxon>
        <taxon>Trifolieae</taxon>
        <taxon>Trifolium</taxon>
    </lineage>
</organism>
<feature type="region of interest" description="Disordered" evidence="1">
    <location>
        <begin position="17"/>
        <end position="42"/>
    </location>
</feature>
<evidence type="ECO:0000313" key="3">
    <source>
        <dbReference type="Proteomes" id="UP000265520"/>
    </source>
</evidence>
<feature type="non-terminal residue" evidence="2">
    <location>
        <position position="1"/>
    </location>
</feature>
<dbReference type="EMBL" id="LXQA010372480">
    <property type="protein sequence ID" value="MCI47441.1"/>
    <property type="molecule type" value="Genomic_DNA"/>
</dbReference>
<sequence>NNNDVFIDESDIVHEVASDDDEVLPDADANDADVDGDGSSDPDGMNFGPVWIDLLEFIISFVRLFGRTYKIAPEQSHKTYENSL</sequence>
<keyword evidence="3" id="KW-1185">Reference proteome</keyword>
<proteinExistence type="predicted"/>
<accession>A0A392SEX1</accession>
<dbReference type="Proteomes" id="UP000265520">
    <property type="component" value="Unassembled WGS sequence"/>
</dbReference>
<protein>
    <submittedName>
        <fullName evidence="2">Uncharacterized protein</fullName>
    </submittedName>
</protein>
<feature type="compositionally biased region" description="Acidic residues" evidence="1">
    <location>
        <begin position="18"/>
        <end position="40"/>
    </location>
</feature>
<name>A0A392SEX1_9FABA</name>
<reference evidence="2 3" key="1">
    <citation type="journal article" date="2018" name="Front. Plant Sci.">
        <title>Red Clover (Trifolium pratense) and Zigzag Clover (T. medium) - A Picture of Genomic Similarities and Differences.</title>
        <authorList>
            <person name="Dluhosova J."/>
            <person name="Istvanek J."/>
            <person name="Nedelnik J."/>
            <person name="Repkova J."/>
        </authorList>
    </citation>
    <scope>NUCLEOTIDE SEQUENCE [LARGE SCALE GENOMIC DNA]</scope>
    <source>
        <strain evidence="3">cv. 10/8</strain>
        <tissue evidence="2">Leaf</tissue>
    </source>
</reference>
<evidence type="ECO:0000256" key="1">
    <source>
        <dbReference type="SAM" id="MobiDB-lite"/>
    </source>
</evidence>